<dbReference type="GO" id="GO:0060285">
    <property type="term" value="P:cilium-dependent cell motility"/>
    <property type="evidence" value="ECO:0007669"/>
    <property type="project" value="TreeGrafter"/>
</dbReference>
<dbReference type="EMBL" id="CP031036">
    <property type="protein sequence ID" value="QDZ20100.1"/>
    <property type="molecule type" value="Genomic_DNA"/>
</dbReference>
<dbReference type="Gene3D" id="2.30.29.170">
    <property type="match status" value="3"/>
</dbReference>
<dbReference type="SMART" id="SM00676">
    <property type="entry name" value="DM10"/>
    <property type="match status" value="3"/>
</dbReference>
<dbReference type="InterPro" id="IPR040193">
    <property type="entry name" value="EFHC1/EFHC2/EFHB"/>
</dbReference>
<evidence type="ECO:0000256" key="1">
    <source>
        <dbReference type="ARBA" id="ARBA00004138"/>
    </source>
</evidence>
<keyword evidence="4" id="KW-0677">Repeat</keyword>
<evidence type="ECO:0000256" key="4">
    <source>
        <dbReference type="ARBA" id="ARBA00022737"/>
    </source>
</evidence>
<feature type="domain" description="DM10" evidence="7">
    <location>
        <begin position="81"/>
        <end position="185"/>
    </location>
</feature>
<name>A0A5B8ML28_9CHLO</name>
<proteinExistence type="predicted"/>
<dbReference type="PANTHER" id="PTHR12086:SF9">
    <property type="entry name" value="EF-HAND DOMAIN-CONTAINING PROTEIN 1"/>
    <property type="match status" value="1"/>
</dbReference>
<accession>A0A5B8ML28</accession>
<keyword evidence="3" id="KW-0963">Cytoplasm</keyword>
<evidence type="ECO:0000256" key="5">
    <source>
        <dbReference type="ARBA" id="ARBA00023212"/>
    </source>
</evidence>
<protein>
    <recommendedName>
        <fullName evidence="7">DM10 domain-containing protein</fullName>
    </recommendedName>
</protein>
<dbReference type="Proteomes" id="UP000316726">
    <property type="component" value="Chromosome 3"/>
</dbReference>
<gene>
    <name evidence="8" type="ORF">A3770_03p26180</name>
</gene>
<dbReference type="FunFam" id="2.30.29.170:FF:000004">
    <property type="entry name" value="EF-hand domain containing 2"/>
    <property type="match status" value="1"/>
</dbReference>
<dbReference type="GO" id="GO:0005930">
    <property type="term" value="C:axoneme"/>
    <property type="evidence" value="ECO:0007669"/>
    <property type="project" value="TreeGrafter"/>
</dbReference>
<reference evidence="8 9" key="1">
    <citation type="submission" date="2018-07" db="EMBL/GenBank/DDBJ databases">
        <title>The complete nuclear genome of the prasinophyte Chloropicon primus (CCMP1205).</title>
        <authorList>
            <person name="Pombert J.-F."/>
            <person name="Otis C."/>
            <person name="Turmel M."/>
            <person name="Lemieux C."/>
        </authorList>
    </citation>
    <scope>NUCLEOTIDE SEQUENCE [LARGE SCALE GENOMIC DNA]</scope>
    <source>
        <strain evidence="8 9">CCMP1205</strain>
    </source>
</reference>
<keyword evidence="9" id="KW-1185">Reference proteome</keyword>
<feature type="domain" description="DM10" evidence="7">
    <location>
        <begin position="413"/>
        <end position="518"/>
    </location>
</feature>
<dbReference type="AlphaFoldDB" id="A0A5B8ML28"/>
<organism evidence="8 9">
    <name type="scientific">Chloropicon primus</name>
    <dbReference type="NCBI Taxonomy" id="1764295"/>
    <lineage>
        <taxon>Eukaryota</taxon>
        <taxon>Viridiplantae</taxon>
        <taxon>Chlorophyta</taxon>
        <taxon>Chloropicophyceae</taxon>
        <taxon>Chloropicales</taxon>
        <taxon>Chloropicaceae</taxon>
        <taxon>Chloropicon</taxon>
    </lineage>
</organism>
<dbReference type="FunFam" id="2.30.29.170:FF:000002">
    <property type="entry name" value="EF-hand domain (C-terminal) containing 1"/>
    <property type="match status" value="1"/>
</dbReference>
<comment type="subcellular location">
    <subcellularLocation>
        <location evidence="1">Cell projection</location>
        <location evidence="1">Cilium</location>
    </subcellularLocation>
    <subcellularLocation>
        <location evidence="2">Cytoplasm</location>
        <location evidence="2">Cytoskeleton</location>
    </subcellularLocation>
</comment>
<dbReference type="Pfam" id="PF06565">
    <property type="entry name" value="DM10_dom"/>
    <property type="match status" value="3"/>
</dbReference>
<evidence type="ECO:0000313" key="9">
    <source>
        <dbReference type="Proteomes" id="UP000316726"/>
    </source>
</evidence>
<sequence length="604" mass="69705">MEGFENIPLPKLPGTEFYNPLDLARPRPQVFKVVNGIAGNYGEYSLPPHLRPTSAPVRRKPLAEKTAPNKKVTQPGWLVYDGQVLRYFGWFKEIITERREEKWRVRKCVLYYYLEDDTIHISEPRVDNSGIPQGVFLKRMQVQKEDGGYLKYKDLLVGDTVDIYKREFHIISCDDFTRKFLASKNITLADDLEAPGDPYTMMKQKERDHFFKQQRKPDEASLTFFSRGTLSKKMLENDRKVLRFYSVWEEDAVYGNEKRQSIVHYYLSDDTIEVLEVNDRNSGRDAFPLLLRRMKLTKGDSMVPSDFFRDPKEEQYLNFTDLKIGATISVYGKELLMYDCDEFTRDFYVTKLGMPKENLEKIDVFPKKEVVHVQPKLMKHAFSIGSDEEALQAQKSLVLKPLKKDMKQFVLNDGKLLRYVAKLVETPEFPLKSRYDAEREFVITYYLVDDTILIFEPPQRNSGIVGGKFLERQKVKNPDNKLYTKYDLTVGSKIIVYCRAFQIISADKYTLSYMEEHNFAECDFDAITSRLRGFLAGEKLDELKSLLIRTDSEGEGSTSAKDLVDLVAKIGGSLSAQEAITICRKLNNSTESVDTAAFLDSIST</sequence>
<keyword evidence="6" id="KW-0966">Cell projection</keyword>
<dbReference type="STRING" id="1764295.A0A5B8ML28"/>
<dbReference type="GO" id="GO:0043014">
    <property type="term" value="F:alpha-tubulin binding"/>
    <property type="evidence" value="ECO:0007669"/>
    <property type="project" value="TreeGrafter"/>
</dbReference>
<dbReference type="OrthoDB" id="10255210at2759"/>
<dbReference type="PANTHER" id="PTHR12086">
    <property type="entry name" value="EF-HAND DOMAIN C-TERMINAL CONTAINING PROTEIN"/>
    <property type="match status" value="1"/>
</dbReference>
<dbReference type="GO" id="GO:0007052">
    <property type="term" value="P:mitotic spindle organization"/>
    <property type="evidence" value="ECO:0007669"/>
    <property type="project" value="TreeGrafter"/>
</dbReference>
<keyword evidence="5" id="KW-0206">Cytoskeleton</keyword>
<evidence type="ECO:0000256" key="3">
    <source>
        <dbReference type="ARBA" id="ARBA00022490"/>
    </source>
</evidence>
<dbReference type="PROSITE" id="PS51336">
    <property type="entry name" value="DM10"/>
    <property type="match status" value="3"/>
</dbReference>
<feature type="domain" description="DM10" evidence="7">
    <location>
        <begin position="238"/>
        <end position="352"/>
    </location>
</feature>
<evidence type="ECO:0000256" key="2">
    <source>
        <dbReference type="ARBA" id="ARBA00004245"/>
    </source>
</evidence>
<evidence type="ECO:0000259" key="7">
    <source>
        <dbReference type="PROSITE" id="PS51336"/>
    </source>
</evidence>
<dbReference type="GO" id="GO:0072686">
    <property type="term" value="C:mitotic spindle"/>
    <property type="evidence" value="ECO:0007669"/>
    <property type="project" value="TreeGrafter"/>
</dbReference>
<dbReference type="InterPro" id="IPR006602">
    <property type="entry name" value="DM10_dom"/>
</dbReference>
<evidence type="ECO:0000313" key="8">
    <source>
        <dbReference type="EMBL" id="QDZ20100.1"/>
    </source>
</evidence>
<dbReference type="GO" id="GO:0000281">
    <property type="term" value="P:mitotic cytokinesis"/>
    <property type="evidence" value="ECO:0007669"/>
    <property type="project" value="TreeGrafter"/>
</dbReference>
<evidence type="ECO:0000256" key="6">
    <source>
        <dbReference type="ARBA" id="ARBA00023273"/>
    </source>
</evidence>